<reference evidence="2 3" key="1">
    <citation type="submission" date="2019-10" db="EMBL/GenBank/DDBJ databases">
        <title>Gracilibacillus salitolerans sp. nov., a moderate halophile isolated from a saline soil in northwest China.</title>
        <authorList>
            <person name="Gan L."/>
        </authorList>
    </citation>
    <scope>NUCLEOTIDE SEQUENCE [LARGE SCALE GENOMIC DNA]</scope>
    <source>
        <strain evidence="2 3">TP2-8</strain>
    </source>
</reference>
<dbReference type="PANTHER" id="PTHR43861:SF1">
    <property type="entry name" value="TRANS-ACONITATE 2-METHYLTRANSFERASE"/>
    <property type="match status" value="1"/>
</dbReference>
<keyword evidence="2" id="KW-0489">Methyltransferase</keyword>
<dbReference type="SUPFAM" id="SSF53335">
    <property type="entry name" value="S-adenosyl-L-methionine-dependent methyltransferases"/>
    <property type="match status" value="1"/>
</dbReference>
<dbReference type="CDD" id="cd02440">
    <property type="entry name" value="AdoMet_MTases"/>
    <property type="match status" value="1"/>
</dbReference>
<name>A0A6N7R530_9BACI</name>
<keyword evidence="2" id="KW-0808">Transferase</keyword>
<dbReference type="InterPro" id="IPR029063">
    <property type="entry name" value="SAM-dependent_MTases_sf"/>
</dbReference>
<sequence>MDFWSSNLYDERHSFVSNLGKGVLYLLSPKEGERILDVGCGTGDLANEIDKMGANITGVDRSSNMIQEAQNKYSNLHFQAMDVYDMEFHNEFDAVFSNATLHWVTKPKQALERLYQSLHSGGRLVVEFGGKDNVLYIRQAIQESYHQLFPTYDQLEEPWYFPSIGEYTSLMEEVGLTVSYARYFTRPTPLDGEDGLKNWIFMFAAGMLAHLNDAEKEQLVKRVEQVLKPTLYKDQQWLADYCRIQVIGYKK</sequence>
<protein>
    <submittedName>
        <fullName evidence="2">Methyltransferase domain-containing protein</fullName>
    </submittedName>
</protein>
<proteinExistence type="predicted"/>
<evidence type="ECO:0000259" key="1">
    <source>
        <dbReference type="Pfam" id="PF08241"/>
    </source>
</evidence>
<evidence type="ECO:0000313" key="3">
    <source>
        <dbReference type="Proteomes" id="UP000435187"/>
    </source>
</evidence>
<gene>
    <name evidence="2" type="ORF">GH885_18705</name>
</gene>
<dbReference type="AlphaFoldDB" id="A0A6N7R530"/>
<evidence type="ECO:0000313" key="2">
    <source>
        <dbReference type="EMBL" id="MRI68341.1"/>
    </source>
</evidence>
<feature type="domain" description="Methyltransferase type 11" evidence="1">
    <location>
        <begin position="36"/>
        <end position="126"/>
    </location>
</feature>
<dbReference type="Proteomes" id="UP000435187">
    <property type="component" value="Unassembled WGS sequence"/>
</dbReference>
<dbReference type="Gene3D" id="3.40.50.150">
    <property type="entry name" value="Vaccinia Virus protein VP39"/>
    <property type="match status" value="1"/>
</dbReference>
<dbReference type="PANTHER" id="PTHR43861">
    <property type="entry name" value="TRANS-ACONITATE 2-METHYLTRANSFERASE-RELATED"/>
    <property type="match status" value="1"/>
</dbReference>
<comment type="caution">
    <text evidence="2">The sequence shown here is derived from an EMBL/GenBank/DDBJ whole genome shotgun (WGS) entry which is preliminary data.</text>
</comment>
<dbReference type="GO" id="GO:0032259">
    <property type="term" value="P:methylation"/>
    <property type="evidence" value="ECO:0007669"/>
    <property type="project" value="UniProtKB-KW"/>
</dbReference>
<dbReference type="InterPro" id="IPR013216">
    <property type="entry name" value="Methyltransf_11"/>
</dbReference>
<keyword evidence="3" id="KW-1185">Reference proteome</keyword>
<accession>A0A6N7R530</accession>
<dbReference type="Pfam" id="PF08241">
    <property type="entry name" value="Methyltransf_11"/>
    <property type="match status" value="1"/>
</dbReference>
<dbReference type="EMBL" id="WJEE01000060">
    <property type="protein sequence ID" value="MRI68341.1"/>
    <property type="molecule type" value="Genomic_DNA"/>
</dbReference>
<dbReference type="GO" id="GO:0008757">
    <property type="term" value="F:S-adenosylmethionine-dependent methyltransferase activity"/>
    <property type="evidence" value="ECO:0007669"/>
    <property type="project" value="InterPro"/>
</dbReference>
<dbReference type="RefSeq" id="WP_153836829.1">
    <property type="nucleotide sequence ID" value="NZ_JBHUMW010000028.1"/>
</dbReference>
<organism evidence="2 3">
    <name type="scientific">Gracilibacillus thailandensis</name>
    <dbReference type="NCBI Taxonomy" id="563735"/>
    <lineage>
        <taxon>Bacteria</taxon>
        <taxon>Bacillati</taxon>
        <taxon>Bacillota</taxon>
        <taxon>Bacilli</taxon>
        <taxon>Bacillales</taxon>
        <taxon>Bacillaceae</taxon>
        <taxon>Gracilibacillus</taxon>
    </lineage>
</organism>